<feature type="transmembrane region" description="Helical" evidence="1">
    <location>
        <begin position="164"/>
        <end position="187"/>
    </location>
</feature>
<comment type="caution">
    <text evidence="2">The sequence shown here is derived from an EMBL/GenBank/DDBJ whole genome shotgun (WGS) entry which is preliminary data.</text>
</comment>
<keyword evidence="3" id="KW-1185">Reference proteome</keyword>
<protein>
    <submittedName>
        <fullName evidence="2">Uncharacterized protein</fullName>
    </submittedName>
</protein>
<sequence length="199" mass="22356">MSEASQNVAPAANVRKLSDAVREMRNAAADREDVVVEMREAGRMRLELLAQELQPVFAEVPQDDPTFDFAISSGTQPRLWIDAVAHVTMGRDRRTYRFVRDTRMGRVVLAESTDMAQVADHVTRYIAERVVERQRMVEGEVEALPRGVQPVRAAGPRPRSRWRAFFSGLLLVLAGGLVGAGSVFFFLSERFPEIESLLR</sequence>
<reference evidence="2 3" key="1">
    <citation type="submission" date="2024-09" db="EMBL/GenBank/DDBJ databases">
        <authorList>
            <person name="Sun Q."/>
            <person name="Mori K."/>
        </authorList>
    </citation>
    <scope>NUCLEOTIDE SEQUENCE [LARGE SCALE GENOMIC DNA]</scope>
    <source>
        <strain evidence="2 3">CCM 8543</strain>
    </source>
</reference>
<evidence type="ECO:0000256" key="1">
    <source>
        <dbReference type="SAM" id="Phobius"/>
    </source>
</evidence>
<keyword evidence="1" id="KW-1133">Transmembrane helix</keyword>
<dbReference type="EMBL" id="JBHLXD010000019">
    <property type="protein sequence ID" value="MFC0209208.1"/>
    <property type="molecule type" value="Genomic_DNA"/>
</dbReference>
<dbReference type="RefSeq" id="WP_261522199.1">
    <property type="nucleotide sequence ID" value="NZ_JAODNW010000023.1"/>
</dbReference>
<accession>A0ABV6D973</accession>
<proteinExistence type="predicted"/>
<keyword evidence="1" id="KW-0812">Transmembrane</keyword>
<evidence type="ECO:0000313" key="2">
    <source>
        <dbReference type="EMBL" id="MFC0209208.1"/>
    </source>
</evidence>
<name>A0ABV6D973_9HYPH</name>
<keyword evidence="1" id="KW-0472">Membrane</keyword>
<dbReference type="Proteomes" id="UP001589755">
    <property type="component" value="Unassembled WGS sequence"/>
</dbReference>
<organism evidence="2 3">
    <name type="scientific">Chelativorans intermedius</name>
    <dbReference type="NCBI Taxonomy" id="515947"/>
    <lineage>
        <taxon>Bacteria</taxon>
        <taxon>Pseudomonadati</taxon>
        <taxon>Pseudomonadota</taxon>
        <taxon>Alphaproteobacteria</taxon>
        <taxon>Hyphomicrobiales</taxon>
        <taxon>Phyllobacteriaceae</taxon>
        <taxon>Chelativorans</taxon>
    </lineage>
</organism>
<gene>
    <name evidence="2" type="ORF">ACFFJ2_12450</name>
</gene>
<evidence type="ECO:0000313" key="3">
    <source>
        <dbReference type="Proteomes" id="UP001589755"/>
    </source>
</evidence>